<reference evidence="1 2" key="1">
    <citation type="submission" date="2018-02" db="EMBL/GenBank/DDBJ databases">
        <title>Genomic Encyclopedia of Archaeal and Bacterial Type Strains, Phase II (KMG-II): from individual species to whole genera.</title>
        <authorList>
            <person name="Goeker M."/>
        </authorList>
    </citation>
    <scope>NUCLEOTIDE SEQUENCE [LARGE SCALE GENOMIC DNA]</scope>
    <source>
        <strain evidence="1 2">DSM 16809</strain>
    </source>
</reference>
<dbReference type="Proteomes" id="UP000239002">
    <property type="component" value="Unassembled WGS sequence"/>
</dbReference>
<dbReference type="RefSeq" id="WP_146080425.1">
    <property type="nucleotide sequence ID" value="NZ_MQVW01000024.1"/>
</dbReference>
<dbReference type="EMBL" id="PTJE01000006">
    <property type="protein sequence ID" value="PPK93575.1"/>
    <property type="molecule type" value="Genomic_DNA"/>
</dbReference>
<sequence length="157" mass="18147">MKNIFKAIIITIFFTSCVQIKTSDTSTTSSKDVDEVEVLIQNIFDDIWSDHQADAISKYHTDDFLLLEHGEVWTNDTIANWCKMAAKRDNGSKRVNNFERISAKQDGNKIWLAYHNYATITKDSTERNLSWLESVVAVKKDSIWKLELMHSTRNTKN</sequence>
<protein>
    <submittedName>
        <fullName evidence="1">SnoaL-like protein</fullName>
    </submittedName>
</protein>
<dbReference type="Gene3D" id="3.10.450.50">
    <property type="match status" value="1"/>
</dbReference>
<comment type="caution">
    <text evidence="1">The sequence shown here is derived from an EMBL/GenBank/DDBJ whole genome shotgun (WGS) entry which is preliminary data.</text>
</comment>
<accession>A0A2S6IHA0</accession>
<dbReference type="SUPFAM" id="SSF54427">
    <property type="entry name" value="NTF2-like"/>
    <property type="match status" value="1"/>
</dbReference>
<proteinExistence type="predicted"/>
<evidence type="ECO:0000313" key="2">
    <source>
        <dbReference type="Proteomes" id="UP000239002"/>
    </source>
</evidence>
<organism evidence="1 2">
    <name type="scientific">Nonlabens xylanidelens</name>
    <dbReference type="NCBI Taxonomy" id="191564"/>
    <lineage>
        <taxon>Bacteria</taxon>
        <taxon>Pseudomonadati</taxon>
        <taxon>Bacteroidota</taxon>
        <taxon>Flavobacteriia</taxon>
        <taxon>Flavobacteriales</taxon>
        <taxon>Flavobacteriaceae</taxon>
        <taxon>Nonlabens</taxon>
    </lineage>
</organism>
<keyword evidence="2" id="KW-1185">Reference proteome</keyword>
<dbReference type="AlphaFoldDB" id="A0A2S6IHA0"/>
<gene>
    <name evidence="1" type="ORF">LY01_02358</name>
</gene>
<dbReference type="InterPro" id="IPR032710">
    <property type="entry name" value="NTF2-like_dom_sf"/>
</dbReference>
<evidence type="ECO:0000313" key="1">
    <source>
        <dbReference type="EMBL" id="PPK93575.1"/>
    </source>
</evidence>
<dbReference type="PROSITE" id="PS51257">
    <property type="entry name" value="PROKAR_LIPOPROTEIN"/>
    <property type="match status" value="1"/>
</dbReference>
<name>A0A2S6IHA0_9FLAO</name>
<dbReference type="OrthoDB" id="1119147at2"/>